<organism evidence="1 2">
    <name type="scientific">Uncinocarpus reesii (strain UAMH 1704)</name>
    <dbReference type="NCBI Taxonomy" id="336963"/>
    <lineage>
        <taxon>Eukaryota</taxon>
        <taxon>Fungi</taxon>
        <taxon>Dikarya</taxon>
        <taxon>Ascomycota</taxon>
        <taxon>Pezizomycotina</taxon>
        <taxon>Eurotiomycetes</taxon>
        <taxon>Eurotiomycetidae</taxon>
        <taxon>Onygenales</taxon>
        <taxon>Onygenaceae</taxon>
        <taxon>Uncinocarpus</taxon>
    </lineage>
</organism>
<gene>
    <name evidence="1" type="ORF">UREG_05705</name>
</gene>
<dbReference type="HOGENOM" id="CLU_145544_1_0_1"/>
<accession>C4JTB6</accession>
<dbReference type="GeneID" id="8439343"/>
<reference evidence="2" key="1">
    <citation type="journal article" date="2009" name="Genome Res.">
        <title>Comparative genomic analyses of the human fungal pathogens Coccidioides and their relatives.</title>
        <authorList>
            <person name="Sharpton T.J."/>
            <person name="Stajich J.E."/>
            <person name="Rounsley S.D."/>
            <person name="Gardner M.J."/>
            <person name="Wortman J.R."/>
            <person name="Jordar V.S."/>
            <person name="Maiti R."/>
            <person name="Kodira C.D."/>
            <person name="Neafsey D.E."/>
            <person name="Zeng Q."/>
            <person name="Hung C.-Y."/>
            <person name="McMahan C."/>
            <person name="Muszewska A."/>
            <person name="Grynberg M."/>
            <person name="Mandel M.A."/>
            <person name="Kellner E.M."/>
            <person name="Barker B.M."/>
            <person name="Galgiani J.N."/>
            <person name="Orbach M.J."/>
            <person name="Kirkland T.N."/>
            <person name="Cole G.T."/>
            <person name="Henn M.R."/>
            <person name="Birren B.W."/>
            <person name="Taylor J.W."/>
        </authorList>
    </citation>
    <scope>NUCLEOTIDE SEQUENCE [LARGE SCALE GENOMIC DNA]</scope>
    <source>
        <strain evidence="2">UAMH 1704</strain>
    </source>
</reference>
<evidence type="ECO:0000313" key="2">
    <source>
        <dbReference type="Proteomes" id="UP000002058"/>
    </source>
</evidence>
<sequence>MANSPTDPNGEAVRRALEAARNNQDGQIDPRVSAILETAIGELWRKIQSQPDSYILTDNEFALFNYFQDRFRESAVAQRAVARYWNNSLQKFTLIPHAKAARKPGALSFKRLELALMQHFVTPPLHSRRFFVYFNPF</sequence>
<keyword evidence="2" id="KW-1185">Reference proteome</keyword>
<protein>
    <submittedName>
        <fullName evidence="1">Uncharacterized protein</fullName>
    </submittedName>
</protein>
<dbReference type="EMBL" id="CH476617">
    <property type="protein sequence ID" value="EEP80863.1"/>
    <property type="molecule type" value="Genomic_DNA"/>
</dbReference>
<dbReference type="AlphaFoldDB" id="C4JTB6"/>
<evidence type="ECO:0000313" key="1">
    <source>
        <dbReference type="EMBL" id="EEP80863.1"/>
    </source>
</evidence>
<dbReference type="InParanoid" id="C4JTB6"/>
<dbReference type="eggNOG" id="ENOG502SU9X">
    <property type="taxonomic scope" value="Eukaryota"/>
</dbReference>
<dbReference type="KEGG" id="ure:UREG_05705"/>
<name>C4JTB6_UNCRE</name>
<dbReference type="OMA" id="FHDSATP"/>
<proteinExistence type="predicted"/>
<dbReference type="OrthoDB" id="5302289at2759"/>
<dbReference type="Proteomes" id="UP000002058">
    <property type="component" value="Unassembled WGS sequence"/>
</dbReference>
<dbReference type="VEuPathDB" id="FungiDB:UREG_05705"/>
<dbReference type="RefSeq" id="XP_002585016.1">
    <property type="nucleotide sequence ID" value="XM_002584970.1"/>
</dbReference>